<evidence type="ECO:0000313" key="1">
    <source>
        <dbReference type="EMBL" id="KAF7802047.1"/>
    </source>
</evidence>
<dbReference type="Proteomes" id="UP000634136">
    <property type="component" value="Unassembled WGS sequence"/>
</dbReference>
<name>A0A834SEX5_9FABA</name>
<evidence type="ECO:0000313" key="2">
    <source>
        <dbReference type="Proteomes" id="UP000634136"/>
    </source>
</evidence>
<accession>A0A834SEX5</accession>
<gene>
    <name evidence="1" type="ORF">G2W53_041158</name>
</gene>
<protein>
    <submittedName>
        <fullName evidence="1">Uncharacterized protein</fullName>
    </submittedName>
</protein>
<keyword evidence="2" id="KW-1185">Reference proteome</keyword>
<organism evidence="1 2">
    <name type="scientific">Senna tora</name>
    <dbReference type="NCBI Taxonomy" id="362788"/>
    <lineage>
        <taxon>Eukaryota</taxon>
        <taxon>Viridiplantae</taxon>
        <taxon>Streptophyta</taxon>
        <taxon>Embryophyta</taxon>
        <taxon>Tracheophyta</taxon>
        <taxon>Spermatophyta</taxon>
        <taxon>Magnoliopsida</taxon>
        <taxon>eudicotyledons</taxon>
        <taxon>Gunneridae</taxon>
        <taxon>Pentapetalae</taxon>
        <taxon>rosids</taxon>
        <taxon>fabids</taxon>
        <taxon>Fabales</taxon>
        <taxon>Fabaceae</taxon>
        <taxon>Caesalpinioideae</taxon>
        <taxon>Cassia clade</taxon>
        <taxon>Senna</taxon>
    </lineage>
</organism>
<dbReference type="AlphaFoldDB" id="A0A834SEX5"/>
<dbReference type="OrthoDB" id="1750196at2759"/>
<proteinExistence type="predicted"/>
<comment type="caution">
    <text evidence="1">The sequence shown here is derived from an EMBL/GenBank/DDBJ whole genome shotgun (WGS) entry which is preliminary data.</text>
</comment>
<reference evidence="1" key="1">
    <citation type="submission" date="2020-09" db="EMBL/GenBank/DDBJ databases">
        <title>Genome-Enabled Discovery of Anthraquinone Biosynthesis in Senna tora.</title>
        <authorList>
            <person name="Kang S.-H."/>
            <person name="Pandey R.P."/>
            <person name="Lee C.-M."/>
            <person name="Sim J.-S."/>
            <person name="Jeong J.-T."/>
            <person name="Choi B.-S."/>
            <person name="Jung M."/>
            <person name="Ginzburg D."/>
            <person name="Zhao K."/>
            <person name="Won S.Y."/>
            <person name="Oh T.-J."/>
            <person name="Yu Y."/>
            <person name="Kim N.-H."/>
            <person name="Lee O.R."/>
            <person name="Lee T.-H."/>
            <person name="Bashyal P."/>
            <person name="Kim T.-S."/>
            <person name="Lee W.-H."/>
            <person name="Kawkins C."/>
            <person name="Kim C.-K."/>
            <person name="Kim J.S."/>
            <person name="Ahn B.O."/>
            <person name="Rhee S.Y."/>
            <person name="Sohng J.K."/>
        </authorList>
    </citation>
    <scope>NUCLEOTIDE SEQUENCE</scope>
    <source>
        <tissue evidence="1">Leaf</tissue>
    </source>
</reference>
<dbReference type="EMBL" id="JAAIUW010000013">
    <property type="protein sequence ID" value="KAF7802047.1"/>
    <property type="molecule type" value="Genomic_DNA"/>
</dbReference>
<sequence>MRVPAIKNGLDKLVPEWEKEIEKLNQKLKVKQNFLLAFFHHSLIGFAYDWYMHLDKEDLRILVHHGPNLIERYFLKSLKDPCYNLMVAIPFKDFSQLVTVGEDIDLHTKERYESPFIGAHFNTEDKGEVNGIEGTHQGNSKKER</sequence>